<dbReference type="eggNOG" id="COG3210">
    <property type="taxonomic scope" value="Bacteria"/>
</dbReference>
<dbReference type="Pfam" id="PF02368">
    <property type="entry name" value="Big_2"/>
    <property type="match status" value="9"/>
</dbReference>
<feature type="domain" description="BIG2" evidence="2">
    <location>
        <begin position="1081"/>
        <end position="1158"/>
    </location>
</feature>
<gene>
    <name evidence="3" type="ORF">BACPEC_00402</name>
</gene>
<keyword evidence="1" id="KW-0472">Membrane</keyword>
<name>B7ANZ8_9FIRM</name>
<keyword evidence="1" id="KW-0812">Transmembrane</keyword>
<feature type="domain" description="BIG2" evidence="2">
    <location>
        <begin position="663"/>
        <end position="742"/>
    </location>
</feature>
<evidence type="ECO:0000256" key="1">
    <source>
        <dbReference type="SAM" id="Phobius"/>
    </source>
</evidence>
<feature type="domain" description="BIG2" evidence="2">
    <location>
        <begin position="573"/>
        <end position="657"/>
    </location>
</feature>
<dbReference type="STRING" id="483218.BACPEC_00402"/>
<accession>B7ANZ8</accession>
<dbReference type="InterPro" id="IPR045197">
    <property type="entry name" value="NUP210-like"/>
</dbReference>
<reference evidence="3 4" key="1">
    <citation type="submission" date="2008-11" db="EMBL/GenBank/DDBJ databases">
        <title>Draft genome sequence of Bacteroides pectinophilus (ATCC 43243).</title>
        <authorList>
            <person name="Sudarsanam P."/>
            <person name="Ley R."/>
            <person name="Guruge J."/>
            <person name="Turnbaugh P.J."/>
            <person name="Mahowald M."/>
            <person name="Liep D."/>
            <person name="Gordon J."/>
        </authorList>
    </citation>
    <scope>NUCLEOTIDE SEQUENCE [LARGE SCALE GENOMIC DNA]</scope>
    <source>
        <strain evidence="3 4">ATCC 43243</strain>
    </source>
</reference>
<dbReference type="HOGENOM" id="CLU_261515_0_0_9"/>
<evidence type="ECO:0000313" key="4">
    <source>
        <dbReference type="Proteomes" id="UP000003136"/>
    </source>
</evidence>
<protein>
    <recommendedName>
        <fullName evidence="2">BIG2 domain-containing protein</fullName>
    </recommendedName>
</protein>
<feature type="domain" description="BIG2" evidence="2">
    <location>
        <begin position="998"/>
        <end position="1074"/>
    </location>
</feature>
<sequence>MNKINVRKLKHMLNKYKKAAIFVAMLAVVGIGIGVAHVLAVSVAIKCANLELSKNGFYNIGDEGNKYTFNAEVSGLTVGGDVTKDQFSWDTDRSTLISVVPDTSSNMKFQADVTAKAAGFANVNVTFTPKDGSATQTASQGVYVPLKSTLKESTSGAATNDNNIYSAGTTFTLTSSNVAESNALRVVVYRYDGTELINTNGLGTDVVVSTVDYKTISITINKSGVYKIQACTDDYLKNTDAQKVDRLMNEYQINTKVLFQEGTPAAAEGNFLTINKTTDGKKYCVIPDINSSYALMTNASSNGTPKQYGIRWNSYNTDTATLVDPDKSVYNMIKGKYAGISKITAGLSSTDVSGSNFFKANSTDDCYAVVPFVWGMEGFTTTNGVADKTVTMNVNDSYTLTTSGKPSAVTWGLTDTSSANVTNGVFSASKEGDYVVYATLAQSQFVGDSPELVSLMGKQTIQITIHVIDSFGISEDKHTLYVGDSFVLKAVTTDPDTPVTFTYKNLPPVTGGDVPKDKLVSLTDYKEEGSNVVTGTTIKGLKAGIVEITATQVVNNVTKTATCIVYVIDKPIEVTSLAIDPSSIQIDKGSNAILNVVFNKNASTPENMNVFWSSSDTDIVTVEGNGNLHTATITGKKGGTAVVMVVSQDGLYSATCTVSVREPVTGVTLNETSITASLSQKQFQLVPTVLPAGDGVNRNVTWSSTDPSVLTVDKNGLVTYKGTGYASVICTTDDGGYQAFCNFYVNIPVESLKLDYTDEIMSIGGQLRITAEVLPLNASQRTVSWESSDTSVCTVDTNGLVKATGVGFATILCKTIDGSDLTAMCKIYVKQPVTSVVLNTKEIEVRKGTVFWLNATCLPENADNKLCAWTTSDKDVCTVDNDGKVTAVGSGTCNIVVTNVDTGISDYCVVTVTQPVTGITLNSDYQSMWVGSKYAIIPNVQPVDADNKKVTYQSSDTSVATVDADGVVTAVKGGTCVIIVTTDELQLKASVTIDVKEYVSSIKLSENNKYLNIGATGTLTATVGSDTATNKAIVWSSSNSGVCAVVDGTLYGMYPGVAVITATAADGSGVSDTCIVNVVNPVTSVSIEPEEVRILVGDYYKLKANVEPADATVQELRWESSDESIATVDSDGEVLGIAVGKCRITAYSTDGNEVKGSCSVYVSPVVKISSLKINSSEITMLVGKTRKLSSYVTPTNTTESVNWYSTDTSIVAVDSEGTITTVGPGIADVVVYGGTTNVSTACKVHALALSKTSINLGQYDIFDLAVDGSDGFQVAWRTSNPRVATVDNTGHVVARMRGTTTITATVDNKTLTCVVNVGALY</sequence>
<dbReference type="EMBL" id="ABVQ01000033">
    <property type="protein sequence ID" value="EEC58655.1"/>
    <property type="molecule type" value="Genomic_DNA"/>
</dbReference>
<dbReference type="Proteomes" id="UP000003136">
    <property type="component" value="Unassembled WGS sequence"/>
</dbReference>
<feature type="domain" description="BIG2" evidence="2">
    <location>
        <begin position="1167"/>
        <end position="1243"/>
    </location>
</feature>
<keyword evidence="1" id="KW-1133">Transmembrane helix</keyword>
<dbReference type="Gene3D" id="2.60.40.1080">
    <property type="match status" value="9"/>
</dbReference>
<reference evidence="3 4" key="2">
    <citation type="submission" date="2008-11" db="EMBL/GenBank/DDBJ databases">
        <authorList>
            <person name="Fulton L."/>
            <person name="Clifton S."/>
            <person name="Fulton B."/>
            <person name="Xu J."/>
            <person name="Minx P."/>
            <person name="Pepin K.H."/>
            <person name="Johnson M."/>
            <person name="Bhonagiri V."/>
            <person name="Nash W.E."/>
            <person name="Mardis E.R."/>
            <person name="Wilson R.K."/>
        </authorList>
    </citation>
    <scope>NUCLEOTIDE SEQUENCE [LARGE SCALE GENOMIC DNA]</scope>
    <source>
        <strain evidence="3 4">ATCC 43243</strain>
    </source>
</reference>
<evidence type="ECO:0000313" key="3">
    <source>
        <dbReference type="EMBL" id="EEC58655.1"/>
    </source>
</evidence>
<feature type="domain" description="BIG2" evidence="2">
    <location>
        <begin position="915"/>
        <end position="992"/>
    </location>
</feature>
<evidence type="ECO:0000259" key="2">
    <source>
        <dbReference type="SMART" id="SM00635"/>
    </source>
</evidence>
<feature type="transmembrane region" description="Helical" evidence="1">
    <location>
        <begin position="21"/>
        <end position="45"/>
    </location>
</feature>
<proteinExistence type="predicted"/>
<dbReference type="SMART" id="SM00635">
    <property type="entry name" value="BID_2"/>
    <property type="match status" value="9"/>
</dbReference>
<dbReference type="SUPFAM" id="SSF49373">
    <property type="entry name" value="Invasin/intimin cell-adhesion fragments"/>
    <property type="match status" value="9"/>
</dbReference>
<organism evidence="3 4">
    <name type="scientific">[Bacteroides] pectinophilus ATCC 43243</name>
    <dbReference type="NCBI Taxonomy" id="483218"/>
    <lineage>
        <taxon>Bacteria</taxon>
        <taxon>Bacillati</taxon>
        <taxon>Bacillota</taxon>
        <taxon>Clostridia</taxon>
        <taxon>Eubacteriales</taxon>
    </lineage>
</organism>
<feature type="domain" description="BIG2" evidence="2">
    <location>
        <begin position="832"/>
        <end position="909"/>
    </location>
</feature>
<dbReference type="PANTHER" id="PTHR23019">
    <property type="entry name" value="NUCLEAR PORE MEMBRANE GLYCOPROTEIN GP210-RELATED"/>
    <property type="match status" value="1"/>
</dbReference>
<feature type="domain" description="BIG2" evidence="2">
    <location>
        <begin position="1244"/>
        <end position="1316"/>
    </location>
</feature>
<comment type="caution">
    <text evidence="3">The sequence shown here is derived from an EMBL/GenBank/DDBJ whole genome shotgun (WGS) entry which is preliminary data.</text>
</comment>
<keyword evidence="4" id="KW-1185">Reference proteome</keyword>
<dbReference type="PANTHER" id="PTHR23019:SF0">
    <property type="entry name" value="NUCLEAR PORE MEMBRANE GLYCOPROTEIN 210"/>
    <property type="match status" value="1"/>
</dbReference>
<dbReference type="InterPro" id="IPR008964">
    <property type="entry name" value="Invasin/intimin_cell_adhesion"/>
</dbReference>
<dbReference type="InterPro" id="IPR003343">
    <property type="entry name" value="Big_2"/>
</dbReference>
<feature type="domain" description="BIG2" evidence="2">
    <location>
        <begin position="748"/>
        <end position="825"/>
    </location>
</feature>